<evidence type="ECO:0000256" key="4">
    <source>
        <dbReference type="ARBA" id="ARBA00023315"/>
    </source>
</evidence>
<dbReference type="PANTHER" id="PTHR42681">
    <property type="entry name" value="MALONYL-COA-ACYL CARRIER PROTEIN TRANSACYLASE, MITOCHONDRIAL"/>
    <property type="match status" value="1"/>
</dbReference>
<dbReference type="InterPro" id="IPR001227">
    <property type="entry name" value="Ac_transferase_dom_sf"/>
</dbReference>
<evidence type="ECO:0000313" key="7">
    <source>
        <dbReference type="EMBL" id="CAI8035007.1"/>
    </source>
</evidence>
<comment type="caution">
    <text evidence="7">The sequence shown here is derived from an EMBL/GenBank/DDBJ whole genome shotgun (WGS) entry which is preliminary data.</text>
</comment>
<evidence type="ECO:0000313" key="8">
    <source>
        <dbReference type="Proteomes" id="UP001174909"/>
    </source>
</evidence>
<dbReference type="InterPro" id="IPR004410">
    <property type="entry name" value="Malonyl_CoA-ACP_transAc_FabD"/>
</dbReference>
<dbReference type="PIRSF" id="PIRSF000446">
    <property type="entry name" value="Mct"/>
    <property type="match status" value="1"/>
</dbReference>
<keyword evidence="4" id="KW-0012">Acyltransferase</keyword>
<dbReference type="InterPro" id="IPR050858">
    <property type="entry name" value="Mal-CoA-ACP_Trans/PKS_FabD"/>
</dbReference>
<dbReference type="Gene3D" id="3.30.70.250">
    <property type="entry name" value="Malonyl-CoA ACP transacylase, ACP-binding"/>
    <property type="match status" value="1"/>
</dbReference>
<dbReference type="FunFam" id="3.30.70.250:FF:000001">
    <property type="entry name" value="Malonyl CoA-acyl carrier protein transacylase"/>
    <property type="match status" value="1"/>
</dbReference>
<protein>
    <recommendedName>
        <fullName evidence="2">[acyl-carrier-protein] S-malonyltransferase</fullName>
        <ecNumber evidence="2">2.3.1.39</ecNumber>
    </recommendedName>
</protein>
<accession>A0AA35X243</accession>
<dbReference type="InterPro" id="IPR016036">
    <property type="entry name" value="Malonyl_transacylase_ACP-bd"/>
</dbReference>
<gene>
    <name evidence="7" type="ORF">GBAR_LOCUS19652</name>
</gene>
<dbReference type="InterPro" id="IPR024925">
    <property type="entry name" value="Malonyl_CoA-ACP_transAc"/>
</dbReference>
<dbReference type="SMART" id="SM00827">
    <property type="entry name" value="PKS_AT"/>
    <property type="match status" value="1"/>
</dbReference>
<dbReference type="PANTHER" id="PTHR42681:SF1">
    <property type="entry name" value="MALONYL-COA-ACYL CARRIER PROTEIN TRANSACYLASE, MITOCHONDRIAL"/>
    <property type="match status" value="1"/>
</dbReference>
<feature type="domain" description="Malonyl-CoA:ACP transacylase (MAT)" evidence="6">
    <location>
        <begin position="1"/>
        <end position="284"/>
    </location>
</feature>
<dbReference type="SUPFAM" id="SSF55048">
    <property type="entry name" value="Probable ACP-binding domain of malonyl-CoA ACP transacylase"/>
    <property type="match status" value="1"/>
</dbReference>
<reference evidence="7" key="1">
    <citation type="submission" date="2023-03" db="EMBL/GenBank/DDBJ databases">
        <authorList>
            <person name="Steffen K."/>
            <person name="Cardenas P."/>
        </authorList>
    </citation>
    <scope>NUCLEOTIDE SEQUENCE</scope>
</reference>
<dbReference type="GO" id="GO:0006633">
    <property type="term" value="P:fatty acid biosynthetic process"/>
    <property type="evidence" value="ECO:0007669"/>
    <property type="project" value="TreeGrafter"/>
</dbReference>
<evidence type="ECO:0000256" key="2">
    <source>
        <dbReference type="ARBA" id="ARBA00013258"/>
    </source>
</evidence>
<dbReference type="EMBL" id="CASHTH010002766">
    <property type="protein sequence ID" value="CAI8035007.1"/>
    <property type="molecule type" value="Genomic_DNA"/>
</dbReference>
<dbReference type="GO" id="GO:0004314">
    <property type="term" value="F:[acyl-carrier-protein] S-malonyltransferase activity"/>
    <property type="evidence" value="ECO:0007669"/>
    <property type="project" value="UniProtKB-EC"/>
</dbReference>
<keyword evidence="8" id="KW-1185">Reference proteome</keyword>
<name>A0AA35X243_GEOBA</name>
<organism evidence="7 8">
    <name type="scientific">Geodia barretti</name>
    <name type="common">Barrett's horny sponge</name>
    <dbReference type="NCBI Taxonomy" id="519541"/>
    <lineage>
        <taxon>Eukaryota</taxon>
        <taxon>Metazoa</taxon>
        <taxon>Porifera</taxon>
        <taxon>Demospongiae</taxon>
        <taxon>Heteroscleromorpha</taxon>
        <taxon>Tetractinellida</taxon>
        <taxon>Astrophorina</taxon>
        <taxon>Geodiidae</taxon>
        <taxon>Geodia</taxon>
    </lineage>
</organism>
<dbReference type="InterPro" id="IPR016035">
    <property type="entry name" value="Acyl_Trfase/lysoPLipase"/>
</dbReference>
<evidence type="ECO:0000256" key="5">
    <source>
        <dbReference type="ARBA" id="ARBA00048462"/>
    </source>
</evidence>
<comment type="similarity">
    <text evidence="1">Belongs to the FabD family.</text>
</comment>
<dbReference type="SUPFAM" id="SSF52151">
    <property type="entry name" value="FabD/lysophospholipase-like"/>
    <property type="match status" value="1"/>
</dbReference>
<comment type="catalytic activity">
    <reaction evidence="5">
        <text>holo-[ACP] + malonyl-CoA = malonyl-[ACP] + CoA</text>
        <dbReference type="Rhea" id="RHEA:41792"/>
        <dbReference type="Rhea" id="RHEA-COMP:9623"/>
        <dbReference type="Rhea" id="RHEA-COMP:9685"/>
        <dbReference type="ChEBI" id="CHEBI:57287"/>
        <dbReference type="ChEBI" id="CHEBI:57384"/>
        <dbReference type="ChEBI" id="CHEBI:64479"/>
        <dbReference type="ChEBI" id="CHEBI:78449"/>
        <dbReference type="EC" id="2.3.1.39"/>
    </reaction>
</comment>
<dbReference type="InterPro" id="IPR014043">
    <property type="entry name" value="Acyl_transferase_dom"/>
</dbReference>
<dbReference type="NCBIfam" id="TIGR00128">
    <property type="entry name" value="fabD"/>
    <property type="match status" value="1"/>
</dbReference>
<sequence length="285" mass="29633">MGKDLCEADAEVWALYEEANEVLGYDLQRLCFEGPEDELRLTQNTQPAILVHSVATWAQVVKGGLKPALLAGHSLGEYSALVAAGVLTFADAVRTVHKRGLFMQQAVPPGAGSMAALLGVARQDVDALCAEFGSGGVLQAANYNDPGQTVIAGETNCVKAATVAVKSRRLGRAIPLKVSAPFHCRMLAPAAGCLADVLAPVACGAFEYPVISNVTAAPHPSPDAVKGLLVEQVCAPVRWEESMRYAVSQGCDALLEVGPGKVLGGMMGRIAPQVEVMAVSEAAVG</sequence>
<evidence type="ECO:0000259" key="6">
    <source>
        <dbReference type="SMART" id="SM00827"/>
    </source>
</evidence>
<dbReference type="GO" id="GO:0005829">
    <property type="term" value="C:cytosol"/>
    <property type="evidence" value="ECO:0007669"/>
    <property type="project" value="TreeGrafter"/>
</dbReference>
<evidence type="ECO:0000256" key="3">
    <source>
        <dbReference type="ARBA" id="ARBA00022679"/>
    </source>
</evidence>
<keyword evidence="3" id="KW-0808">Transferase</keyword>
<dbReference type="EC" id="2.3.1.39" evidence="2"/>
<evidence type="ECO:0000256" key="1">
    <source>
        <dbReference type="ARBA" id="ARBA00008217"/>
    </source>
</evidence>
<dbReference type="Gene3D" id="3.40.366.10">
    <property type="entry name" value="Malonyl-Coenzyme A Acyl Carrier Protein, domain 2"/>
    <property type="match status" value="1"/>
</dbReference>
<proteinExistence type="inferred from homology"/>
<dbReference type="AlphaFoldDB" id="A0AA35X243"/>
<dbReference type="Proteomes" id="UP001174909">
    <property type="component" value="Unassembled WGS sequence"/>
</dbReference>
<dbReference type="Pfam" id="PF00698">
    <property type="entry name" value="Acyl_transf_1"/>
    <property type="match status" value="1"/>
</dbReference>